<dbReference type="FunFam" id="3.40.50.300:FF:000398">
    <property type="entry name" value="Type IV pilus assembly ATPase PilB"/>
    <property type="match status" value="1"/>
</dbReference>
<dbReference type="Gene3D" id="3.30.300.160">
    <property type="entry name" value="Type II secretion system, protein E, N-terminal domain"/>
    <property type="match status" value="1"/>
</dbReference>
<dbReference type="eggNOG" id="COG2203">
    <property type="taxonomic scope" value="Bacteria"/>
</dbReference>
<dbReference type="Gene3D" id="3.30.450.90">
    <property type="match status" value="1"/>
</dbReference>
<dbReference type="SMART" id="SM00382">
    <property type="entry name" value="AAA"/>
    <property type="match status" value="1"/>
</dbReference>
<dbReference type="Pfam" id="PF01590">
    <property type="entry name" value="GAF"/>
    <property type="match status" value="1"/>
</dbReference>
<feature type="domain" description="Bacterial type II secretion system protein E" evidence="4">
    <location>
        <begin position="592"/>
        <end position="606"/>
    </location>
</feature>
<dbReference type="Gene3D" id="3.40.50.300">
    <property type="entry name" value="P-loop containing nucleotide triphosphate hydrolases"/>
    <property type="match status" value="1"/>
</dbReference>
<dbReference type="Pfam" id="PF05157">
    <property type="entry name" value="MshEN"/>
    <property type="match status" value="1"/>
</dbReference>
<dbReference type="PANTHER" id="PTHR30258:SF1">
    <property type="entry name" value="PROTEIN TRANSPORT PROTEIN HOFB HOMOLOG"/>
    <property type="match status" value="1"/>
</dbReference>
<evidence type="ECO:0000313" key="5">
    <source>
        <dbReference type="EMBL" id="ABC77776.1"/>
    </source>
</evidence>
<accession>Q2LUL4</accession>
<dbReference type="AlphaFoldDB" id="Q2LUL4"/>
<reference evidence="5 6" key="1">
    <citation type="journal article" date="2007" name="Proc. Natl. Acad. Sci. U.S.A.">
        <title>The genome of Syntrophus aciditrophicus: life at the thermodynamic limit of microbial growth.</title>
        <authorList>
            <person name="McInerney M.J."/>
            <person name="Rohlin L."/>
            <person name="Mouttaki H."/>
            <person name="Kim U."/>
            <person name="Krupp R.S."/>
            <person name="Rios-Hernandez L."/>
            <person name="Sieber J."/>
            <person name="Struchtemeyer C.G."/>
            <person name="Bhattacharyya A."/>
            <person name="Campbell J.W."/>
            <person name="Gunsalus R.P."/>
        </authorList>
    </citation>
    <scope>NUCLEOTIDE SEQUENCE [LARGE SCALE GENOMIC DNA]</scope>
    <source>
        <strain evidence="5 6">SB</strain>
    </source>
</reference>
<dbReference type="InterPro" id="IPR003018">
    <property type="entry name" value="GAF"/>
</dbReference>
<dbReference type="InParanoid" id="Q2LUL4"/>
<dbReference type="Proteomes" id="UP000001933">
    <property type="component" value="Chromosome"/>
</dbReference>
<dbReference type="eggNOG" id="COG2804">
    <property type="taxonomic scope" value="Bacteria"/>
</dbReference>
<dbReference type="CDD" id="cd01129">
    <property type="entry name" value="PulE-GspE-like"/>
    <property type="match status" value="1"/>
</dbReference>
<dbReference type="InterPro" id="IPR007831">
    <property type="entry name" value="T2SS_GspE_N"/>
</dbReference>
<organism evidence="5 6">
    <name type="scientific">Syntrophus aciditrophicus (strain SB)</name>
    <dbReference type="NCBI Taxonomy" id="56780"/>
    <lineage>
        <taxon>Bacteria</taxon>
        <taxon>Pseudomonadati</taxon>
        <taxon>Thermodesulfobacteriota</taxon>
        <taxon>Syntrophia</taxon>
        <taxon>Syntrophales</taxon>
        <taxon>Syntrophaceae</taxon>
        <taxon>Syntrophus</taxon>
    </lineage>
</organism>
<dbReference type="SMART" id="SM00065">
    <property type="entry name" value="GAF"/>
    <property type="match status" value="1"/>
</dbReference>
<dbReference type="Pfam" id="PF00437">
    <property type="entry name" value="T2SSE"/>
    <property type="match status" value="1"/>
</dbReference>
<protein>
    <submittedName>
        <fullName evidence="5">General secretion pathway protein E</fullName>
    </submittedName>
</protein>
<dbReference type="SUPFAM" id="SSF52540">
    <property type="entry name" value="P-loop containing nucleoside triphosphate hydrolases"/>
    <property type="match status" value="1"/>
</dbReference>
<dbReference type="InterPro" id="IPR001482">
    <property type="entry name" value="T2SS/T4SS_dom"/>
</dbReference>
<dbReference type="PANTHER" id="PTHR30258">
    <property type="entry name" value="TYPE II SECRETION SYSTEM PROTEIN GSPE-RELATED"/>
    <property type="match status" value="1"/>
</dbReference>
<evidence type="ECO:0000256" key="1">
    <source>
        <dbReference type="ARBA" id="ARBA00006611"/>
    </source>
</evidence>
<name>Q2LUL4_SYNAS</name>
<dbReference type="InterPro" id="IPR003593">
    <property type="entry name" value="AAA+_ATPase"/>
</dbReference>
<evidence type="ECO:0000256" key="3">
    <source>
        <dbReference type="ARBA" id="ARBA00022840"/>
    </source>
</evidence>
<dbReference type="SUPFAM" id="SSF160246">
    <property type="entry name" value="EspE N-terminal domain-like"/>
    <property type="match status" value="1"/>
</dbReference>
<dbReference type="EMBL" id="CP000252">
    <property type="protein sequence ID" value="ABC77776.1"/>
    <property type="molecule type" value="Genomic_DNA"/>
</dbReference>
<keyword evidence="2" id="KW-0547">Nucleotide-binding</keyword>
<dbReference type="KEGG" id="sat:SYN_01404"/>
<dbReference type="GO" id="GO:0005886">
    <property type="term" value="C:plasma membrane"/>
    <property type="evidence" value="ECO:0007669"/>
    <property type="project" value="TreeGrafter"/>
</dbReference>
<sequence length="784" mass="89860">MAHLIIYLHTREHGPPCREKVMTDILTKNHQISELEEKLLLRKKLQDITNQIHAARNIKQILVDLKEGILNLFDAYSITIYVVDRLRNEIFSLLLSASQIKEIRVPINNKSIAGYVANNKKTVNIADAYDVAELRQIDPELSFDLSWDKKTGFRSRQILCSPVFYNGKLSGVIQILNKKGGGKFSDEEVGFVQEIAEVLGVAFFNQERYARRRKTRYDYLISRDLLTEEELDNAWEEARDKKEPMESFLMKKYDVSKEDIGKSLSEFYHCKFIQFDDKFPIPGDLLKNLKREYLRRELWVPLCKTDDKIQVIVDDPNNILKRDMIESLLKTKAVKYDVAFPEDIIRYINYFFQMPADESSFTELLGKLDEDEETPEEDGEIVTESDSVIMQLVNKIINDAYFRRSSDIHIEPNVAKKNVDIRFRVDGDCSLYQTVPFNYRAALVSRIKIMSNLDITVKRIPQDGKIKFKSVNGDEIELRVATIPTQGNVEDVVMRILAKGETLPLEAMGMMDRNYGEMLKILEKPYGMVLVVGPTGSGKTTTLHAALRHINTPERKIWTAEDPVEITQYGLRQVQVQPKIGFDFAAAMRAFLRADPDVIMVGEMRDFETAKTGVEASLTGHLVFSTLHTNSAPETITRLLDMGIDPLNFSDALLCILAQRLVRTLCKKCKEAYHPTRAEYDEIAESYGLEHFARLNLPYTDDFVLYRPKGCDACDRTGYKGRMGIHELLIGSDSIKRLIQKHADIDTMRETAIVEGMTTLLQDGIRKAIQGMTDFRQVRRVCIK</sequence>
<proteinExistence type="inferred from homology"/>
<dbReference type="Gene3D" id="3.30.450.40">
    <property type="match status" value="1"/>
</dbReference>
<dbReference type="STRING" id="56780.SYN_01404"/>
<dbReference type="GO" id="GO:0016887">
    <property type="term" value="F:ATP hydrolysis activity"/>
    <property type="evidence" value="ECO:0007669"/>
    <property type="project" value="TreeGrafter"/>
</dbReference>
<dbReference type="InterPro" id="IPR037257">
    <property type="entry name" value="T2SS_E_N_sf"/>
</dbReference>
<keyword evidence="6" id="KW-1185">Reference proteome</keyword>
<evidence type="ECO:0000256" key="2">
    <source>
        <dbReference type="ARBA" id="ARBA00022741"/>
    </source>
</evidence>
<dbReference type="GO" id="GO:0005524">
    <property type="term" value="F:ATP binding"/>
    <property type="evidence" value="ECO:0007669"/>
    <property type="project" value="UniProtKB-KW"/>
</dbReference>
<dbReference type="SUPFAM" id="SSF55781">
    <property type="entry name" value="GAF domain-like"/>
    <property type="match status" value="1"/>
</dbReference>
<evidence type="ECO:0000313" key="6">
    <source>
        <dbReference type="Proteomes" id="UP000001933"/>
    </source>
</evidence>
<gene>
    <name evidence="5" type="ORF">SYN_01404</name>
</gene>
<dbReference type="PROSITE" id="PS00662">
    <property type="entry name" value="T2SP_E"/>
    <property type="match status" value="1"/>
</dbReference>
<dbReference type="InterPro" id="IPR027417">
    <property type="entry name" value="P-loop_NTPase"/>
</dbReference>
<keyword evidence="3" id="KW-0067">ATP-binding</keyword>
<dbReference type="InterPro" id="IPR029016">
    <property type="entry name" value="GAF-like_dom_sf"/>
</dbReference>
<dbReference type="HOGENOM" id="CLU_013446_7_1_7"/>
<evidence type="ECO:0000259" key="4">
    <source>
        <dbReference type="PROSITE" id="PS00662"/>
    </source>
</evidence>
<comment type="similarity">
    <text evidence="1">Belongs to the GSP E family.</text>
</comment>